<feature type="compositionally biased region" description="Polar residues" evidence="4">
    <location>
        <begin position="1"/>
        <end position="17"/>
    </location>
</feature>
<dbReference type="Pfam" id="PF02737">
    <property type="entry name" value="3HCDH_N"/>
    <property type="match status" value="1"/>
</dbReference>
<dbReference type="InterPro" id="IPR006176">
    <property type="entry name" value="3-OHacyl-CoA_DH_NAD-bd"/>
</dbReference>
<dbReference type="InterPro" id="IPR036291">
    <property type="entry name" value="NAD(P)-bd_dom_sf"/>
</dbReference>
<feature type="domain" description="Enoyl-CoA hydratase/isomerase" evidence="7">
    <location>
        <begin position="528"/>
        <end position="659"/>
    </location>
</feature>
<comment type="caution">
    <text evidence="8">The sequence shown here is derived from an EMBL/GenBank/DDBJ whole genome shotgun (WGS) entry which is preliminary data.</text>
</comment>
<organism evidence="8 9">
    <name type="scientific">Tunturiibacter empetritectus</name>
    <dbReference type="NCBI Taxonomy" id="3069691"/>
    <lineage>
        <taxon>Bacteria</taxon>
        <taxon>Pseudomonadati</taxon>
        <taxon>Acidobacteriota</taxon>
        <taxon>Terriglobia</taxon>
        <taxon>Terriglobales</taxon>
        <taxon>Acidobacteriaceae</taxon>
        <taxon>Tunturiibacter</taxon>
    </lineage>
</organism>
<dbReference type="AlphaFoldDB" id="A0A7W8IIU6"/>
<feature type="domain" description="3-hydroxyacyl-CoA dehydrogenase C-terminal" evidence="5">
    <location>
        <begin position="405"/>
        <end position="440"/>
    </location>
</feature>
<protein>
    <submittedName>
        <fullName evidence="8">3-hydroxyacyl-CoA dehydrogenase</fullName>
        <ecNumber evidence="8">1.1.1.35</ecNumber>
    </submittedName>
</protein>
<dbReference type="Gene3D" id="1.10.1040.50">
    <property type="match status" value="1"/>
</dbReference>
<sequence length="839" mass="91038">MPSSTIEAPTPQSSAKPSPSRDHRQINKVAVLGAGTMGSRIAAHIANAGLPVVLLDIVPPGIDAGAPKQERNKFVLAAMDGLKKSKPAAFYAVESARLITIGNFEDDLALIADCDWIIEVVAENLEIKRALLEKVQQHRRKDSILTSNTSGLPIHKIVEGMPMELRRHWFGTHFFNPPRYMRLLEVIQTPDTDPADIAAVEHFCDLRLGKAIVHSHDTPNFIANRIGTFSMGNAIRLMQGQGLTIEEVDTLTGSALGWPKTGTFRLGDMVGVDVLAHVATNFSAQAAKIKDERAEVTLAPFIGTMLERKWLGDKTKQGFYKKEGKDAEGRDLRHVLDWQTLDYKPSTRPKFQAIEMAKNVESTPARIAQLLHADATKDKAAAFYWPLLTELFTYSANRVPEIADNIVEIDQAMKTGFNWELGPFEMFDAAGVRATTEKMRAAGAPVSANVEKLLAYAEKHGESNPTWYKDDASVASGRLFFDPVSGEYKPVVTAEGVTSLGVIKKANGVVKKNPGASVIDLGDGVAAIELHSKMNALGDDIVNLITQTLKPSSDIVGDFEAFVITGDSANFSVGANLMQLLLGIQEEEWDEVEMAVRAFQNMTQAIKFCSRPLVVAPYGMCLGGGVEISLHGAARQPHSELYMGLVEAGVGLIPGGGGCKEMTIRSVEAGSSIRPDARGEGVEIFEALKKNFETIAMAKVSTSAAEARSFGFFKPSDSITMNRERLLTDAKTKARAIADAGYSAPAPRTDIAAAGENALATLKLAVWTMREGQYISDHDAKIANWVAYALCGGKVTPGTPVTEQYLLDLEREAFLSLCGEKKTQERIAFTLKTGKPLRN</sequence>
<dbReference type="GO" id="GO:0070403">
    <property type="term" value="F:NAD+ binding"/>
    <property type="evidence" value="ECO:0007669"/>
    <property type="project" value="InterPro"/>
</dbReference>
<dbReference type="Pfam" id="PF00725">
    <property type="entry name" value="3HCDH"/>
    <property type="match status" value="2"/>
</dbReference>
<keyword evidence="2" id="KW-0520">NAD</keyword>
<feature type="region of interest" description="Disordered" evidence="4">
    <location>
        <begin position="1"/>
        <end position="23"/>
    </location>
</feature>
<comment type="catalytic activity">
    <reaction evidence="3">
        <text>a (3S)-3-hydroxyacyl-CoA + NAD(+) = a 3-oxoacyl-CoA + NADH + H(+)</text>
        <dbReference type="Rhea" id="RHEA:22432"/>
        <dbReference type="ChEBI" id="CHEBI:15378"/>
        <dbReference type="ChEBI" id="CHEBI:57318"/>
        <dbReference type="ChEBI" id="CHEBI:57540"/>
        <dbReference type="ChEBI" id="CHEBI:57945"/>
        <dbReference type="ChEBI" id="CHEBI:90726"/>
        <dbReference type="EC" id="1.1.1.35"/>
    </reaction>
</comment>
<evidence type="ECO:0000259" key="6">
    <source>
        <dbReference type="Pfam" id="PF02737"/>
    </source>
</evidence>
<dbReference type="InterPro" id="IPR008927">
    <property type="entry name" value="6-PGluconate_DH-like_C_sf"/>
</dbReference>
<dbReference type="Gene3D" id="3.90.226.10">
    <property type="entry name" value="2-enoyl-CoA Hydratase, Chain A, domain 1"/>
    <property type="match status" value="1"/>
</dbReference>
<dbReference type="PANTHER" id="PTHR48075:SF7">
    <property type="entry name" value="3-HYDROXYACYL-COA DEHYDROGENASE-RELATED"/>
    <property type="match status" value="1"/>
</dbReference>
<dbReference type="GO" id="GO:0006631">
    <property type="term" value="P:fatty acid metabolic process"/>
    <property type="evidence" value="ECO:0007669"/>
    <property type="project" value="InterPro"/>
</dbReference>
<evidence type="ECO:0000259" key="7">
    <source>
        <dbReference type="Pfam" id="PF16113"/>
    </source>
</evidence>
<evidence type="ECO:0000256" key="1">
    <source>
        <dbReference type="ARBA" id="ARBA00023002"/>
    </source>
</evidence>
<gene>
    <name evidence="8" type="ORF">HDF09_002585</name>
</gene>
<dbReference type="PANTHER" id="PTHR48075">
    <property type="entry name" value="3-HYDROXYACYL-COA DEHYDROGENASE FAMILY PROTEIN"/>
    <property type="match status" value="1"/>
</dbReference>
<evidence type="ECO:0000259" key="5">
    <source>
        <dbReference type="Pfam" id="PF00725"/>
    </source>
</evidence>
<dbReference type="EMBL" id="JACHDY010000003">
    <property type="protein sequence ID" value="MBB5317899.1"/>
    <property type="molecule type" value="Genomic_DNA"/>
</dbReference>
<dbReference type="SUPFAM" id="SSF52096">
    <property type="entry name" value="ClpP/crotonase"/>
    <property type="match status" value="1"/>
</dbReference>
<proteinExistence type="predicted"/>
<dbReference type="Proteomes" id="UP000568106">
    <property type="component" value="Unassembled WGS sequence"/>
</dbReference>
<dbReference type="SUPFAM" id="SSF51735">
    <property type="entry name" value="NAD(P)-binding Rossmann-fold domains"/>
    <property type="match status" value="1"/>
</dbReference>
<accession>A0A7W8IIU6</accession>
<reference evidence="8" key="1">
    <citation type="submission" date="2020-08" db="EMBL/GenBank/DDBJ databases">
        <title>Genomic Encyclopedia of Type Strains, Phase IV (KMG-V): Genome sequencing to study the core and pangenomes of soil and plant-associated prokaryotes.</title>
        <authorList>
            <person name="Whitman W."/>
        </authorList>
    </citation>
    <scope>NUCLEOTIDE SEQUENCE [LARGE SCALE GENOMIC DNA]</scope>
    <source>
        <strain evidence="8">M8UP27</strain>
    </source>
</reference>
<dbReference type="EC" id="1.1.1.35" evidence="8"/>
<keyword evidence="9" id="KW-1185">Reference proteome</keyword>
<evidence type="ECO:0000256" key="2">
    <source>
        <dbReference type="ARBA" id="ARBA00023027"/>
    </source>
</evidence>
<dbReference type="Pfam" id="PF16113">
    <property type="entry name" value="ECH_2"/>
    <property type="match status" value="1"/>
</dbReference>
<dbReference type="CDD" id="cd06558">
    <property type="entry name" value="crotonase-like"/>
    <property type="match status" value="1"/>
</dbReference>
<dbReference type="SUPFAM" id="SSF48179">
    <property type="entry name" value="6-phosphogluconate dehydrogenase C-terminal domain-like"/>
    <property type="match status" value="2"/>
</dbReference>
<dbReference type="InterPro" id="IPR029045">
    <property type="entry name" value="ClpP/crotonase-like_dom_sf"/>
</dbReference>
<feature type="domain" description="3-hydroxyacyl-CoA dehydrogenase C-terminal" evidence="5">
    <location>
        <begin position="221"/>
        <end position="321"/>
    </location>
</feature>
<evidence type="ECO:0000256" key="4">
    <source>
        <dbReference type="SAM" id="MobiDB-lite"/>
    </source>
</evidence>
<dbReference type="InterPro" id="IPR045004">
    <property type="entry name" value="ECH_dom"/>
</dbReference>
<dbReference type="Gene3D" id="3.40.50.720">
    <property type="entry name" value="NAD(P)-binding Rossmann-like Domain"/>
    <property type="match status" value="1"/>
</dbReference>
<evidence type="ECO:0000313" key="9">
    <source>
        <dbReference type="Proteomes" id="UP000568106"/>
    </source>
</evidence>
<keyword evidence="1 8" id="KW-0560">Oxidoreductase</keyword>
<dbReference type="InterPro" id="IPR006108">
    <property type="entry name" value="3HC_DH_C"/>
</dbReference>
<evidence type="ECO:0000313" key="8">
    <source>
        <dbReference type="EMBL" id="MBB5317899.1"/>
    </source>
</evidence>
<evidence type="ECO:0000256" key="3">
    <source>
        <dbReference type="ARBA" id="ARBA00049556"/>
    </source>
</evidence>
<dbReference type="GO" id="GO:0003857">
    <property type="term" value="F:(3S)-3-hydroxyacyl-CoA dehydrogenase (NAD+) activity"/>
    <property type="evidence" value="ECO:0007669"/>
    <property type="project" value="UniProtKB-EC"/>
</dbReference>
<name>A0A7W8IIU6_9BACT</name>
<feature type="domain" description="3-hydroxyacyl-CoA dehydrogenase NAD binding" evidence="6">
    <location>
        <begin position="28"/>
        <end position="217"/>
    </location>
</feature>